<evidence type="ECO:0000256" key="1">
    <source>
        <dbReference type="SAM" id="MobiDB-lite"/>
    </source>
</evidence>
<evidence type="ECO:0000313" key="2">
    <source>
        <dbReference type="EMBL" id="GLD72190.1"/>
    </source>
</evidence>
<dbReference type="Proteomes" id="UP001279410">
    <property type="component" value="Unassembled WGS sequence"/>
</dbReference>
<dbReference type="AlphaFoldDB" id="A0AAD3NGV7"/>
<gene>
    <name evidence="2" type="ORF">AKAME5_002351400</name>
</gene>
<proteinExistence type="predicted"/>
<protein>
    <submittedName>
        <fullName evidence="2">AT-rich interactive domain-containing protein 3B-like protein</fullName>
    </submittedName>
</protein>
<accession>A0AAD3NGV7</accession>
<name>A0AAD3NGV7_LATJO</name>
<organism evidence="2 3">
    <name type="scientific">Lates japonicus</name>
    <name type="common">Japanese lates</name>
    <dbReference type="NCBI Taxonomy" id="270547"/>
    <lineage>
        <taxon>Eukaryota</taxon>
        <taxon>Metazoa</taxon>
        <taxon>Chordata</taxon>
        <taxon>Craniata</taxon>
        <taxon>Vertebrata</taxon>
        <taxon>Euteleostomi</taxon>
        <taxon>Actinopterygii</taxon>
        <taxon>Neopterygii</taxon>
        <taxon>Teleostei</taxon>
        <taxon>Neoteleostei</taxon>
        <taxon>Acanthomorphata</taxon>
        <taxon>Carangaria</taxon>
        <taxon>Carangaria incertae sedis</taxon>
        <taxon>Centropomidae</taxon>
        <taxon>Lates</taxon>
    </lineage>
</organism>
<evidence type="ECO:0000313" key="3">
    <source>
        <dbReference type="Proteomes" id="UP001279410"/>
    </source>
</evidence>
<sequence>MHSSCRPLEMSSRCVTRLHTILARVPGGTGLSENGSASWADEADSSRGRGEASRDFAKLYELDSDPKRKEFLDDLFTFMQKR</sequence>
<dbReference type="EMBL" id="BRZM01000903">
    <property type="protein sequence ID" value="GLD72190.1"/>
    <property type="molecule type" value="Genomic_DNA"/>
</dbReference>
<keyword evidence="3" id="KW-1185">Reference proteome</keyword>
<feature type="region of interest" description="Disordered" evidence="1">
    <location>
        <begin position="26"/>
        <end position="52"/>
    </location>
</feature>
<feature type="non-terminal residue" evidence="2">
    <location>
        <position position="1"/>
    </location>
</feature>
<comment type="caution">
    <text evidence="2">The sequence shown here is derived from an EMBL/GenBank/DDBJ whole genome shotgun (WGS) entry which is preliminary data.</text>
</comment>
<reference evidence="2" key="1">
    <citation type="submission" date="2022-08" db="EMBL/GenBank/DDBJ databases">
        <title>Genome sequencing of akame (Lates japonicus).</title>
        <authorList>
            <person name="Hashiguchi Y."/>
            <person name="Takahashi H."/>
        </authorList>
    </citation>
    <scope>NUCLEOTIDE SEQUENCE</scope>
    <source>
        <strain evidence="2">Kochi</strain>
    </source>
</reference>